<dbReference type="InterPro" id="IPR011249">
    <property type="entry name" value="Metalloenz_LuxS/M16"/>
</dbReference>
<sequence length="450" mass="49308">MAALTGPLVSLGAQKSPSIPHEKYTLSNGLEIILHVDRSVPIVAVENFYKVGSGDEKVGRTGFAHLFEHVMFMGSENVPVGKFDEWLEAAGASNNGSTNFDRTNYYETGPSNALPLMLWLDADRMGWLLPTMDQAKLDLQRDVVKNERRQGVDNAPYGKADETILPVLFPKGHPYSWDVIGSMDDLSAAAVDDVKGFFRQYYAPNNATITIAGDFNPDSAKAWVQKYFGHIPRSAAPITRPVPPAITLRKDSVLVVEDRVQLPRVYYTWHGVQSFSPDDAALDALTDIVAGGKSSRLYRTLVYEKQLAQDVRMNNQSQKLDGMIQLVVTAKPGVLPSDIDAEISRTLSDIIANGVTERELTRVKNGMRASMLDGLSSVASKAFRLSYYNYFTGKPDYLAQDLARYEALTPAAVQRAARTHLAGTPRVVLTIVPEGKSSLALTPSTLGGIK</sequence>
<feature type="domain" description="Peptidase M16 N-terminal" evidence="6">
    <location>
        <begin position="41"/>
        <end position="150"/>
    </location>
</feature>
<dbReference type="SUPFAM" id="SSF63411">
    <property type="entry name" value="LuxS/MPP-like metallohydrolase"/>
    <property type="match status" value="2"/>
</dbReference>
<evidence type="ECO:0000256" key="2">
    <source>
        <dbReference type="ARBA" id="ARBA00022670"/>
    </source>
</evidence>
<dbReference type="Gene3D" id="3.30.830.10">
    <property type="entry name" value="Metalloenzyme, LuxS/M16 peptidase-like"/>
    <property type="match status" value="2"/>
</dbReference>
<dbReference type="PANTHER" id="PTHR43690:SF35">
    <property type="entry name" value="NON-CATALYTIC MEMBER OF PEPTIDASE SUBFAMILY M16B-RELATED"/>
    <property type="match status" value="1"/>
</dbReference>
<keyword evidence="2" id="KW-0645">Protease</keyword>
<dbReference type="Pfam" id="PF00675">
    <property type="entry name" value="Peptidase_M16"/>
    <property type="match status" value="1"/>
</dbReference>
<reference evidence="8 9" key="1">
    <citation type="journal article" date="2014" name="Proc. Natl. Acad. Sci. U.S.A.">
        <title>Functional type 2 photosynthetic reaction centers found in the rare bacterial phylum Gemmatimonadetes.</title>
        <authorList>
            <person name="Zeng Y."/>
            <person name="Feng F."/>
            <person name="Medova H."/>
            <person name="Dean J."/>
            <person name="Koblizek M."/>
        </authorList>
    </citation>
    <scope>NUCLEOTIDE SEQUENCE [LARGE SCALE GENOMIC DNA]</scope>
    <source>
        <strain evidence="8 9">AP64</strain>
    </source>
</reference>
<feature type="domain" description="Peptidase M16 C-terminal" evidence="7">
    <location>
        <begin position="191"/>
        <end position="366"/>
    </location>
</feature>
<keyword evidence="9" id="KW-1185">Reference proteome</keyword>
<dbReference type="PANTHER" id="PTHR43690">
    <property type="entry name" value="NARDILYSIN"/>
    <property type="match status" value="1"/>
</dbReference>
<dbReference type="STRING" id="1379270.GEMMAAP_11400"/>
<dbReference type="InterPro" id="IPR011765">
    <property type="entry name" value="Pept_M16_N"/>
</dbReference>
<proteinExistence type="inferred from homology"/>
<evidence type="ECO:0008006" key="10">
    <source>
        <dbReference type="Google" id="ProtNLM"/>
    </source>
</evidence>
<evidence type="ECO:0000259" key="7">
    <source>
        <dbReference type="Pfam" id="PF05193"/>
    </source>
</evidence>
<keyword evidence="4" id="KW-0862">Zinc</keyword>
<dbReference type="AlphaFoldDB" id="A0A143BQJ3"/>
<accession>A0A143BQJ3</accession>
<evidence type="ECO:0000256" key="3">
    <source>
        <dbReference type="ARBA" id="ARBA00022801"/>
    </source>
</evidence>
<evidence type="ECO:0000256" key="4">
    <source>
        <dbReference type="ARBA" id="ARBA00022833"/>
    </source>
</evidence>
<dbReference type="eggNOG" id="COG0612">
    <property type="taxonomic scope" value="Bacteria"/>
</dbReference>
<keyword evidence="5" id="KW-0482">Metalloprotease</keyword>
<dbReference type="GO" id="GO:0006508">
    <property type="term" value="P:proteolysis"/>
    <property type="evidence" value="ECO:0007669"/>
    <property type="project" value="UniProtKB-KW"/>
</dbReference>
<evidence type="ECO:0000256" key="5">
    <source>
        <dbReference type="ARBA" id="ARBA00023049"/>
    </source>
</evidence>
<comment type="similarity">
    <text evidence="1">Belongs to the peptidase M16 family.</text>
</comment>
<evidence type="ECO:0000313" key="8">
    <source>
        <dbReference type="EMBL" id="AMW06780.1"/>
    </source>
</evidence>
<dbReference type="InterPro" id="IPR050626">
    <property type="entry name" value="Peptidase_M16"/>
</dbReference>
<dbReference type="GO" id="GO:0046872">
    <property type="term" value="F:metal ion binding"/>
    <property type="evidence" value="ECO:0007669"/>
    <property type="project" value="InterPro"/>
</dbReference>
<evidence type="ECO:0000259" key="6">
    <source>
        <dbReference type="Pfam" id="PF00675"/>
    </source>
</evidence>
<protein>
    <recommendedName>
        <fullName evidence="10">Peptidase M16</fullName>
    </recommendedName>
</protein>
<name>A0A143BQJ3_9BACT</name>
<organism evidence="8 9">
    <name type="scientific">Gemmatimonas phototrophica</name>
    <dbReference type="NCBI Taxonomy" id="1379270"/>
    <lineage>
        <taxon>Bacteria</taxon>
        <taxon>Pseudomonadati</taxon>
        <taxon>Gemmatimonadota</taxon>
        <taxon>Gemmatimonadia</taxon>
        <taxon>Gemmatimonadales</taxon>
        <taxon>Gemmatimonadaceae</taxon>
        <taxon>Gemmatimonas</taxon>
    </lineage>
</organism>
<dbReference type="GO" id="GO:0008237">
    <property type="term" value="F:metallopeptidase activity"/>
    <property type="evidence" value="ECO:0007669"/>
    <property type="project" value="UniProtKB-KW"/>
</dbReference>
<reference evidence="8 9" key="2">
    <citation type="journal article" date="2016" name="Environ. Microbiol. Rep.">
        <title>Metagenomic evidence for the presence of phototrophic Gemmatimonadetes bacteria in diverse environments.</title>
        <authorList>
            <person name="Zeng Y."/>
            <person name="Baumbach J."/>
            <person name="Barbosa E.G."/>
            <person name="Azevedo V."/>
            <person name="Zhang C."/>
            <person name="Koblizek M."/>
        </authorList>
    </citation>
    <scope>NUCLEOTIDE SEQUENCE [LARGE SCALE GENOMIC DNA]</scope>
    <source>
        <strain evidence="8 9">AP64</strain>
    </source>
</reference>
<dbReference type="Pfam" id="PF05193">
    <property type="entry name" value="Peptidase_M16_C"/>
    <property type="match status" value="1"/>
</dbReference>
<evidence type="ECO:0000313" key="9">
    <source>
        <dbReference type="Proteomes" id="UP000076404"/>
    </source>
</evidence>
<dbReference type="InterPro" id="IPR007863">
    <property type="entry name" value="Peptidase_M16_C"/>
</dbReference>
<dbReference type="Proteomes" id="UP000076404">
    <property type="component" value="Chromosome"/>
</dbReference>
<gene>
    <name evidence="8" type="ORF">GEMMAAP_11400</name>
</gene>
<dbReference type="EMBL" id="CP011454">
    <property type="protein sequence ID" value="AMW06780.1"/>
    <property type="molecule type" value="Genomic_DNA"/>
</dbReference>
<dbReference type="KEGG" id="gph:GEMMAAP_11400"/>
<evidence type="ECO:0000256" key="1">
    <source>
        <dbReference type="ARBA" id="ARBA00007261"/>
    </source>
</evidence>
<keyword evidence="3" id="KW-0378">Hydrolase</keyword>